<evidence type="ECO:0000313" key="1">
    <source>
        <dbReference type="EMBL" id="OHX47691.1"/>
    </source>
</evidence>
<reference evidence="1 2" key="1">
    <citation type="submission" date="2016-07" db="EMBL/GenBank/DDBJ databases">
        <title>Bacillus oceanisediminis whole genome.</title>
        <authorList>
            <person name="Pal Y."/>
            <person name="Verma A."/>
            <person name="Mual P."/>
            <person name="Srinivasan K."/>
        </authorList>
    </citation>
    <scope>NUCLEOTIDE SEQUENCE [LARGE SCALE GENOMIC DNA]</scope>
    <source>
        <strain evidence="1 2">Bhandara28</strain>
    </source>
</reference>
<name>A0ABX3CRY2_9BACI</name>
<gene>
    <name evidence="1" type="ORF">BBV17_19815</name>
</gene>
<dbReference type="Proteomes" id="UP000180194">
    <property type="component" value="Unassembled WGS sequence"/>
</dbReference>
<organism evidence="1 2">
    <name type="scientific">Cytobacillus oceanisediminis</name>
    <dbReference type="NCBI Taxonomy" id="665099"/>
    <lineage>
        <taxon>Bacteria</taxon>
        <taxon>Bacillati</taxon>
        <taxon>Bacillota</taxon>
        <taxon>Bacilli</taxon>
        <taxon>Bacillales</taxon>
        <taxon>Bacillaceae</taxon>
        <taxon>Cytobacillus</taxon>
    </lineage>
</organism>
<proteinExistence type="predicted"/>
<sequence length="69" mass="7860">MTFIGNDRERFFGSWFLNCLPAAYAEIVCLSEAALPPDCISQNGDLLALTRKLIFPNLFTSYLMHNFIK</sequence>
<accession>A0ABX3CRY2</accession>
<evidence type="ECO:0000313" key="2">
    <source>
        <dbReference type="Proteomes" id="UP000180194"/>
    </source>
</evidence>
<protein>
    <submittedName>
        <fullName evidence="1">Uncharacterized protein</fullName>
    </submittedName>
</protein>
<keyword evidence="2" id="KW-1185">Reference proteome</keyword>
<comment type="caution">
    <text evidence="1">The sequence shown here is derived from an EMBL/GenBank/DDBJ whole genome shotgun (WGS) entry which is preliminary data.</text>
</comment>
<dbReference type="EMBL" id="MBRJ01000025">
    <property type="protein sequence ID" value="OHX47691.1"/>
    <property type="molecule type" value="Genomic_DNA"/>
</dbReference>